<organism evidence="1 2">
    <name type="scientific">Acinetobacter phage vB_AbaM_B09_Aci05</name>
    <dbReference type="NCBI Taxonomy" id="2315458"/>
    <lineage>
        <taxon>Viruses</taxon>
        <taxon>Duplodnaviria</taxon>
        <taxon>Heunggongvirae</taxon>
        <taxon>Uroviricota</taxon>
        <taxon>Caudoviricetes</taxon>
        <taxon>Saclayvirus</taxon>
        <taxon>Saclayvirus Aci05</taxon>
    </lineage>
</organism>
<name>A0A386KBD9_9CAUD</name>
<dbReference type="EMBL" id="MH746814">
    <property type="protein sequence ID" value="AYD82399.1"/>
    <property type="molecule type" value="Genomic_DNA"/>
</dbReference>
<evidence type="ECO:0000313" key="2">
    <source>
        <dbReference type="Proteomes" id="UP000269940"/>
    </source>
</evidence>
<proteinExistence type="predicted"/>
<gene>
    <name evidence="1" type="ORF">Aci05_008</name>
</gene>
<reference evidence="1 2" key="1">
    <citation type="submission" date="2018-08" db="EMBL/GenBank/DDBJ databases">
        <title>Complete genome sequence of five Acinetobacter baumannii phages from Abidjan, Cote d'Ivoire.</title>
        <authorList>
            <person name="Essoh C."/>
            <person name="Vernadet J.-P."/>
            <person name="Vergnaud G."/>
            <person name="Resch G."/>
            <person name="Pourcel C."/>
        </authorList>
    </citation>
    <scope>NUCLEOTIDE SEQUENCE [LARGE SCALE GENOMIC DNA]</scope>
</reference>
<sequence length="117" mass="13391">MENQMSWSAGYKTRGWFRVTLKKDVVFHLCMPTVLSQIKQNTGFEPINGFFQAADPTMTGWFEMERIIGIHQEPEIDLFKVVNQIWEAMSNVHGPVLIECAGLTCLPFVSVCKSYED</sequence>
<keyword evidence="2" id="KW-1185">Reference proteome</keyword>
<evidence type="ECO:0000313" key="1">
    <source>
        <dbReference type="EMBL" id="AYD82399.1"/>
    </source>
</evidence>
<dbReference type="Proteomes" id="UP000269940">
    <property type="component" value="Segment"/>
</dbReference>
<protein>
    <submittedName>
        <fullName evidence="1">Uncharacterized protein</fullName>
    </submittedName>
</protein>
<accession>A0A386KBD9</accession>